<evidence type="ECO:0000313" key="9">
    <source>
        <dbReference type="EMBL" id="KKG26728.1"/>
    </source>
</evidence>
<evidence type="ECO:0000313" key="23">
    <source>
        <dbReference type="EMBL" id="KKH04942.1"/>
    </source>
</evidence>
<keyword evidence="3 5" id="KW-0687">Ribonucleoprotein</keyword>
<dbReference type="Proteomes" id="UP000034040">
    <property type="component" value="Unassembled WGS sequence"/>
</dbReference>
<dbReference type="Proteomes" id="UP000034064">
    <property type="component" value="Unassembled WGS sequence"/>
</dbReference>
<dbReference type="Proteomes" id="UP000034188">
    <property type="component" value="Unassembled WGS sequence"/>
</dbReference>
<dbReference type="HAMAP" id="MF_00629">
    <property type="entry name" value="Ribosomal_eL39"/>
    <property type="match status" value="1"/>
</dbReference>
<evidence type="ECO:0000313" key="50">
    <source>
        <dbReference type="Proteomes" id="UP000034040"/>
    </source>
</evidence>
<dbReference type="EMBL" id="JJOU01000020">
    <property type="protein sequence ID" value="KKG18980.1"/>
    <property type="molecule type" value="Genomic_DNA"/>
</dbReference>
<evidence type="ECO:0000313" key="17">
    <source>
        <dbReference type="EMBL" id="KKG83522.1"/>
    </source>
</evidence>
<evidence type="ECO:0000313" key="42">
    <source>
        <dbReference type="EMBL" id="KKH90042.1"/>
    </source>
</evidence>
<dbReference type="EMBL" id="JJQC01000166">
    <property type="protein sequence ID" value="KKH15859.1"/>
    <property type="molecule type" value="Genomic_DNA"/>
</dbReference>
<evidence type="ECO:0000313" key="46">
    <source>
        <dbReference type="Proteomes" id="UP000033835"/>
    </source>
</evidence>
<evidence type="ECO:0000313" key="69">
    <source>
        <dbReference type="Proteomes" id="UP000034468"/>
    </source>
</evidence>
<dbReference type="EMBL" id="JJQK01000054">
    <property type="protein sequence ID" value="KKH54404.1"/>
    <property type="molecule type" value="Genomic_DNA"/>
</dbReference>
<dbReference type="InterPro" id="IPR023626">
    <property type="entry name" value="Ribosomal_eL39_dom_sf"/>
</dbReference>
<evidence type="ECO:0000313" key="59">
    <source>
        <dbReference type="Proteomes" id="UP000034253"/>
    </source>
</evidence>
<dbReference type="Proteomes" id="UP000034657">
    <property type="component" value="Unassembled WGS sequence"/>
</dbReference>
<dbReference type="EMBL" id="JJPK01000008">
    <property type="protein sequence ID" value="KKG65709.1"/>
    <property type="molecule type" value="Genomic_DNA"/>
</dbReference>
<dbReference type="Proteomes" id="UP000034021">
    <property type="component" value="Unassembled WGS sequence"/>
</dbReference>
<evidence type="ECO:0000256" key="1">
    <source>
        <dbReference type="ARBA" id="ARBA00009339"/>
    </source>
</evidence>
<evidence type="ECO:0000313" key="12">
    <source>
        <dbReference type="EMBL" id="KKG58150.1"/>
    </source>
</evidence>
<reference evidence="44 83" key="2">
    <citation type="submission" date="2018-05" db="EMBL/GenBank/DDBJ databases">
        <title>Methanosarcina gilichinskyana sp. nov., a novel methanogenic archaeon isolated from Holocene permafrost, North East Russia.</title>
        <authorList>
            <person name="Oshurkova V."/>
            <person name="Meer M."/>
            <person name="Bochkareva O."/>
            <person name="Shcherbakova V."/>
        </authorList>
    </citation>
    <scope>NUCLEOTIDE SEQUENCE [LARGE SCALE GENOMIC DNA]</scope>
    <source>
        <strain evidence="44 83">JL01</strain>
    </source>
</reference>
<dbReference type="Proteomes" id="UP000034387">
    <property type="component" value="Unassembled WGS sequence"/>
</dbReference>
<evidence type="ECO:0000313" key="21">
    <source>
        <dbReference type="EMBL" id="KKH00802.1"/>
    </source>
</evidence>
<dbReference type="Proteomes" id="UP000034692">
    <property type="component" value="Unassembled WGS sequence"/>
</dbReference>
<dbReference type="Proteomes" id="UP000034298">
    <property type="component" value="Unassembled WGS sequence"/>
</dbReference>
<dbReference type="InterPro" id="IPR000077">
    <property type="entry name" value="Ribosomal_eL39"/>
</dbReference>
<dbReference type="Proteomes" id="UP000033987">
    <property type="component" value="Unassembled WGS sequence"/>
</dbReference>
<dbReference type="EMBL" id="CP042908">
    <property type="protein sequence ID" value="QIB90072.1"/>
    <property type="molecule type" value="Genomic_DNA"/>
</dbReference>
<dbReference type="Proteomes" id="UP000033835">
    <property type="component" value="Unassembled WGS sequence"/>
</dbReference>
<evidence type="ECO:0000313" key="47">
    <source>
        <dbReference type="Proteomes" id="UP000033864"/>
    </source>
</evidence>
<dbReference type="Pfam" id="PF00832">
    <property type="entry name" value="Ribosomal_L39"/>
    <property type="match status" value="1"/>
</dbReference>
<evidence type="ECO:0000256" key="2">
    <source>
        <dbReference type="ARBA" id="ARBA00022980"/>
    </source>
</evidence>
<dbReference type="EMBL" id="JJPL01000130">
    <property type="protein sequence ID" value="KKG61068.1"/>
    <property type="molecule type" value="Genomic_DNA"/>
</dbReference>
<dbReference type="EMBL" id="JJPU01000168">
    <property type="protein sequence ID" value="KKG93296.1"/>
    <property type="molecule type" value="Genomic_DNA"/>
</dbReference>
<dbReference type="Proteomes" id="UP000034232">
    <property type="component" value="Unassembled WGS sequence"/>
</dbReference>
<dbReference type="Proteomes" id="UP000034253">
    <property type="component" value="Unassembled WGS sequence"/>
</dbReference>
<dbReference type="EMBL" id="JJPN01000156">
    <property type="protein sequence ID" value="KKG68475.1"/>
    <property type="molecule type" value="Genomic_DNA"/>
</dbReference>
<evidence type="ECO:0000313" key="68">
    <source>
        <dbReference type="Proteomes" id="UP000034450"/>
    </source>
</evidence>
<dbReference type="OMA" id="PAWVILK"/>
<dbReference type="GO" id="GO:1990904">
    <property type="term" value="C:ribonucleoprotein complex"/>
    <property type="evidence" value="ECO:0007669"/>
    <property type="project" value="UniProtKB-KW"/>
</dbReference>
<dbReference type="EMBL" id="JJQG01000062">
    <property type="protein sequence ID" value="KKH40005.1"/>
    <property type="molecule type" value="Genomic_DNA"/>
</dbReference>
<evidence type="ECO:0000313" key="62">
    <source>
        <dbReference type="Proteomes" id="UP000034298"/>
    </source>
</evidence>
<evidence type="ECO:0000313" key="70">
    <source>
        <dbReference type="Proteomes" id="UP000034566"/>
    </source>
</evidence>
<evidence type="ECO:0000313" key="66">
    <source>
        <dbReference type="Proteomes" id="UP000034409"/>
    </source>
</evidence>
<dbReference type="EMBL" id="JJQZ01000111">
    <property type="protein sequence ID" value="KKH94522.1"/>
    <property type="molecule type" value="Genomic_DNA"/>
</dbReference>
<dbReference type="EMBL" id="JJOS01000066">
    <property type="protein sequence ID" value="KKG02567.1"/>
    <property type="molecule type" value="Genomic_DNA"/>
</dbReference>
<protein>
    <recommendedName>
        <fullName evidence="4 5">Large ribosomal subunit protein eL39</fullName>
    </recommendedName>
</protein>
<keyword evidence="71" id="KW-1185">Reference proteome</keyword>
<evidence type="ECO:0000313" key="14">
    <source>
        <dbReference type="EMBL" id="KKG61966.1"/>
    </source>
</evidence>
<dbReference type="Proteomes" id="UP000034817">
    <property type="component" value="Unassembled WGS sequence"/>
</dbReference>
<dbReference type="Proteomes" id="UP000034468">
    <property type="component" value="Unassembled WGS sequence"/>
</dbReference>
<dbReference type="EMBL" id="JJPP01000015">
    <property type="protein sequence ID" value="KKG83522.1"/>
    <property type="molecule type" value="Genomic_DNA"/>
</dbReference>
<evidence type="ECO:0000313" key="78">
    <source>
        <dbReference type="Proteomes" id="UP000034872"/>
    </source>
</evidence>
<dbReference type="EMBL" id="JJPC01000117">
    <property type="protein sequence ID" value="KKG32644.1"/>
    <property type="molecule type" value="Genomic_DNA"/>
</dbReference>
<evidence type="ECO:0000313" key="7">
    <source>
        <dbReference type="EMBL" id="KKG02567.1"/>
    </source>
</evidence>
<evidence type="ECO:0000313" key="31">
    <source>
        <dbReference type="EMBL" id="KKH34593.1"/>
    </source>
</evidence>
<evidence type="ECO:0000313" key="58">
    <source>
        <dbReference type="Proteomes" id="UP000034232"/>
    </source>
</evidence>
<evidence type="ECO:0000313" key="15">
    <source>
        <dbReference type="EMBL" id="KKG65709.1"/>
    </source>
</evidence>
<dbReference type="EMBL" id="JJQA01000076">
    <property type="protein sequence ID" value="KKH16273.1"/>
    <property type="molecule type" value="Genomic_DNA"/>
</dbReference>
<evidence type="ECO:0000313" key="41">
    <source>
        <dbReference type="EMBL" id="KKH84647.1"/>
    </source>
</evidence>
<evidence type="ECO:0000313" key="26">
    <source>
        <dbReference type="EMBL" id="KKH16273.1"/>
    </source>
</evidence>
<evidence type="ECO:0000313" key="51">
    <source>
        <dbReference type="Proteomes" id="UP000034047"/>
    </source>
</evidence>
<dbReference type="Proteomes" id="UP000034151">
    <property type="component" value="Unassembled WGS sequence"/>
</dbReference>
<dbReference type="Proteomes" id="UP000034733">
    <property type="component" value="Unassembled WGS sequence"/>
</dbReference>
<dbReference type="EMBL" id="CP029709">
    <property type="protein sequence ID" value="QCR17526.1"/>
    <property type="molecule type" value="Genomic_DNA"/>
</dbReference>
<evidence type="ECO:0000313" key="35">
    <source>
        <dbReference type="EMBL" id="KKH54404.1"/>
    </source>
</evidence>
<dbReference type="EMBL" id="JJQB01000040">
    <property type="protein sequence ID" value="KKH21849.1"/>
    <property type="molecule type" value="Genomic_DNA"/>
</dbReference>
<dbReference type="Proteomes" id="UP000300067">
    <property type="component" value="Chromosome"/>
</dbReference>
<dbReference type="EMBL" id="JJPI01000012">
    <property type="protein sequence ID" value="KKG58150.1"/>
    <property type="molecule type" value="Genomic_DNA"/>
</dbReference>
<evidence type="ECO:0000313" key="53">
    <source>
        <dbReference type="Proteomes" id="UP000034074"/>
    </source>
</evidence>
<dbReference type="Proteomes" id="UP000034338">
    <property type="component" value="Unassembled WGS sequence"/>
</dbReference>
<dbReference type="EMBL" id="JJPV01000051">
    <property type="protein sequence ID" value="KKH00802.1"/>
    <property type="molecule type" value="Genomic_DNA"/>
</dbReference>
<evidence type="ECO:0000313" key="75">
    <source>
        <dbReference type="Proteomes" id="UP000034758"/>
    </source>
</evidence>
<evidence type="ECO:0000256" key="4">
    <source>
        <dbReference type="ARBA" id="ARBA00035234"/>
    </source>
</evidence>
<evidence type="ECO:0000313" key="8">
    <source>
        <dbReference type="EMBL" id="KKG18980.1"/>
    </source>
</evidence>
<evidence type="ECO:0000313" key="82">
    <source>
        <dbReference type="Proteomes" id="UP000034944"/>
    </source>
</evidence>
<dbReference type="SUPFAM" id="SSF48662">
    <property type="entry name" value="Ribosomal protein L39e"/>
    <property type="match status" value="1"/>
</dbReference>
<evidence type="ECO:0000313" key="44">
    <source>
        <dbReference type="EMBL" id="QCR17526.1"/>
    </source>
</evidence>
<evidence type="ECO:0000313" key="29">
    <source>
        <dbReference type="EMBL" id="KKH32335.1"/>
    </source>
</evidence>
<dbReference type="EMBL" id="JJPF01000044">
    <property type="protein sequence ID" value="KKG44473.1"/>
    <property type="molecule type" value="Genomic_DNA"/>
</dbReference>
<dbReference type="EMBL" id="JJQU01000138">
    <property type="protein sequence ID" value="KKH84647.1"/>
    <property type="molecule type" value="Genomic_DNA"/>
</dbReference>
<dbReference type="EMBL" id="JJQN01000132">
    <property type="protein sequence ID" value="KKH57544.1"/>
    <property type="molecule type" value="Genomic_DNA"/>
</dbReference>
<evidence type="ECO:0000313" key="52">
    <source>
        <dbReference type="Proteomes" id="UP000034064"/>
    </source>
</evidence>
<dbReference type="EMBL" id="JJQF01000032">
    <property type="protein sequence ID" value="KKH33488.1"/>
    <property type="molecule type" value="Genomic_DNA"/>
</dbReference>
<dbReference type="Gene3D" id="1.10.1620.10">
    <property type="entry name" value="Ribosomal protein L39e"/>
    <property type="match status" value="1"/>
</dbReference>
<dbReference type="EMBL" id="JJQR01000097">
    <property type="protein sequence ID" value="KKH74219.1"/>
    <property type="molecule type" value="Genomic_DNA"/>
</dbReference>
<evidence type="ECO:0000313" key="84">
    <source>
        <dbReference type="Proteomes" id="UP000467371"/>
    </source>
</evidence>
<reference evidence="45 84" key="3">
    <citation type="journal article" date="2020" name="Environ. Microbiol. Rep.">
        <title>Redox cycling of Fe(II) and Fe(III) in magnetite accelerates aceticlastic methanogenesis by Methanosarcina mazei.</title>
        <authorList>
            <person name="Wang H."/>
            <person name="Byrne J.M."/>
            <person name="Liu P."/>
            <person name="Liu J."/>
            <person name="Dong X."/>
            <person name="Lu Y."/>
        </authorList>
    </citation>
    <scope>NUCLEOTIDE SEQUENCE [LARGE SCALE GENOMIC DNA]</scope>
    <source>
        <strain evidence="84">zm-15</strain>
        <strain evidence="45">Zm-15</strain>
    </source>
</reference>
<evidence type="ECO:0000313" key="13">
    <source>
        <dbReference type="EMBL" id="KKG61068.1"/>
    </source>
</evidence>
<evidence type="ECO:0000313" key="25">
    <source>
        <dbReference type="EMBL" id="KKH15859.1"/>
    </source>
</evidence>
<dbReference type="Proteomes" id="UP000033864">
    <property type="component" value="Unassembled WGS sequence"/>
</dbReference>
<evidence type="ECO:0000313" key="72">
    <source>
        <dbReference type="Proteomes" id="UP000034657"/>
    </source>
</evidence>
<evidence type="ECO:0000313" key="24">
    <source>
        <dbReference type="EMBL" id="KKH15011.1"/>
    </source>
</evidence>
<dbReference type="Proteomes" id="UP000034152">
    <property type="component" value="Unassembled WGS sequence"/>
</dbReference>
<evidence type="ECO:0000313" key="65">
    <source>
        <dbReference type="Proteomes" id="UP000034399"/>
    </source>
</evidence>
<proteinExistence type="inferred from homology"/>
<sequence>MSHNMKGQKKRLAKAHKQNSRVPVWAIVKTNRKVVSHPRRRHWRRGSLDVK</sequence>
<dbReference type="EMBL" id="JJPW01000053">
    <property type="protein sequence ID" value="KKH00928.1"/>
    <property type="molecule type" value="Genomic_DNA"/>
</dbReference>
<evidence type="ECO:0000313" key="36">
    <source>
        <dbReference type="EMBL" id="KKH57544.1"/>
    </source>
</evidence>
<dbReference type="EMBL" id="JJQT01000177">
    <property type="protein sequence ID" value="KKH75672.1"/>
    <property type="molecule type" value="Genomic_DNA"/>
</dbReference>
<evidence type="ECO:0000313" key="10">
    <source>
        <dbReference type="EMBL" id="KKG32644.1"/>
    </source>
</evidence>
<dbReference type="OrthoDB" id="65887at2157"/>
<dbReference type="Proteomes" id="UP000034758">
    <property type="component" value="Unassembled WGS sequence"/>
</dbReference>
<evidence type="ECO:0000313" key="63">
    <source>
        <dbReference type="Proteomes" id="UP000034338"/>
    </source>
</evidence>
<organism evidence="40 77">
    <name type="scientific">Methanosarcina mazei</name>
    <name type="common">Methanosarcina frisia</name>
    <dbReference type="NCBI Taxonomy" id="2209"/>
    <lineage>
        <taxon>Archaea</taxon>
        <taxon>Methanobacteriati</taxon>
        <taxon>Methanobacteriota</taxon>
        <taxon>Stenosarchaea group</taxon>
        <taxon>Methanomicrobia</taxon>
        <taxon>Methanosarcinales</taxon>
        <taxon>Methanosarcinaceae</taxon>
        <taxon>Methanosarcina</taxon>
    </lineage>
</organism>
<evidence type="ECO:0000313" key="83">
    <source>
        <dbReference type="Proteomes" id="UP000300067"/>
    </source>
</evidence>
<evidence type="ECO:0000313" key="74">
    <source>
        <dbReference type="Proteomes" id="UP000034733"/>
    </source>
</evidence>
<evidence type="ECO:0000313" key="11">
    <source>
        <dbReference type="EMBL" id="KKG44473.1"/>
    </source>
</evidence>
<evidence type="ECO:0000313" key="79">
    <source>
        <dbReference type="Proteomes" id="UP000034921"/>
    </source>
</evidence>
<evidence type="ECO:0000313" key="80">
    <source>
        <dbReference type="Proteomes" id="UP000034925"/>
    </source>
</evidence>
<evidence type="ECO:0000313" key="28">
    <source>
        <dbReference type="EMBL" id="KKH28935.1"/>
    </source>
</evidence>
<dbReference type="NCBIfam" id="NF002316">
    <property type="entry name" value="PRK01242.1"/>
    <property type="match status" value="1"/>
</dbReference>
<dbReference type="GO" id="GO:0006412">
    <property type="term" value="P:translation"/>
    <property type="evidence" value="ECO:0007669"/>
    <property type="project" value="UniProtKB-UniRule"/>
</dbReference>
<dbReference type="AlphaFoldDB" id="A0A0F8QKL0"/>
<accession>A0A0F8QKL0</accession>
<evidence type="ECO:0000313" key="55">
    <source>
        <dbReference type="Proteomes" id="UP000034152"/>
    </source>
</evidence>
<dbReference type="GO" id="GO:0005840">
    <property type="term" value="C:ribosome"/>
    <property type="evidence" value="ECO:0007669"/>
    <property type="project" value="UniProtKB-KW"/>
</dbReference>
<dbReference type="Proteomes" id="UP000034937">
    <property type="component" value="Unassembled WGS sequence"/>
</dbReference>
<evidence type="ECO:0000313" key="16">
    <source>
        <dbReference type="EMBL" id="KKG68475.1"/>
    </source>
</evidence>
<evidence type="ECO:0000313" key="67">
    <source>
        <dbReference type="Proteomes" id="UP000034424"/>
    </source>
</evidence>
<feature type="region of interest" description="Disordered" evidence="6">
    <location>
        <begin position="1"/>
        <end position="23"/>
    </location>
</feature>
<dbReference type="SMR" id="A0A0F8QKL0"/>
<dbReference type="EMBL" id="JJQW01000029">
    <property type="protein sequence ID" value="KKH90042.1"/>
    <property type="molecule type" value="Genomic_DNA"/>
</dbReference>
<evidence type="ECO:0000313" key="20">
    <source>
        <dbReference type="EMBL" id="KKG93296.1"/>
    </source>
</evidence>
<dbReference type="EMBL" id="JJPZ01000007">
    <property type="protein sequence ID" value="KKH15011.1"/>
    <property type="molecule type" value="Genomic_DNA"/>
</dbReference>
<evidence type="ECO:0000313" key="40">
    <source>
        <dbReference type="EMBL" id="KKH75672.1"/>
    </source>
</evidence>
<evidence type="ECO:0000256" key="3">
    <source>
        <dbReference type="ARBA" id="ARBA00023274"/>
    </source>
</evidence>
<evidence type="ECO:0000313" key="57">
    <source>
        <dbReference type="Proteomes" id="UP000034227"/>
    </source>
</evidence>
<comment type="similarity">
    <text evidence="1 5">Belongs to the eukaryotic ribosomal protein eL39 family.</text>
</comment>
<dbReference type="Proteomes" id="UP000034279">
    <property type="component" value="Unassembled WGS sequence"/>
</dbReference>
<dbReference type="Proteomes" id="UP000034925">
    <property type="component" value="Unassembled WGS sequence"/>
</dbReference>
<dbReference type="Proteomes" id="UP000034424">
    <property type="component" value="Unassembled WGS sequence"/>
</dbReference>
<evidence type="ECO:0000313" key="32">
    <source>
        <dbReference type="EMBL" id="KKH40005.1"/>
    </source>
</evidence>
<dbReference type="PATRIC" id="fig|2209.39.peg.2445"/>
<evidence type="ECO:0000313" key="30">
    <source>
        <dbReference type="EMBL" id="KKH33488.1"/>
    </source>
</evidence>
<dbReference type="EMBL" id="JJPJ01000074">
    <property type="protein sequence ID" value="KKG61966.1"/>
    <property type="molecule type" value="Genomic_DNA"/>
</dbReference>
<dbReference type="EMBL" id="JJQE01000081">
    <property type="protein sequence ID" value="KKH28935.1"/>
    <property type="molecule type" value="Genomic_DNA"/>
</dbReference>
<evidence type="ECO:0000313" key="81">
    <source>
        <dbReference type="Proteomes" id="UP000034937"/>
    </source>
</evidence>
<evidence type="ECO:0000313" key="60">
    <source>
        <dbReference type="Proteomes" id="UP000034259"/>
    </source>
</evidence>
<dbReference type="EMBL" id="JJQS01000061">
    <property type="protein sequence ID" value="KKH75569.1"/>
    <property type="molecule type" value="Genomic_DNA"/>
</dbReference>
<evidence type="ECO:0000313" key="33">
    <source>
        <dbReference type="EMBL" id="KKH50013.1"/>
    </source>
</evidence>
<evidence type="ECO:0000313" key="27">
    <source>
        <dbReference type="EMBL" id="KKH21849.1"/>
    </source>
</evidence>
<dbReference type="Proteomes" id="UP000034872">
    <property type="component" value="Unassembled WGS sequence"/>
</dbReference>
<dbReference type="EMBL" id="JJPT01000078">
    <property type="protein sequence ID" value="KKG91350.1"/>
    <property type="molecule type" value="Genomic_DNA"/>
</dbReference>
<evidence type="ECO:0000313" key="71">
    <source>
        <dbReference type="Proteomes" id="UP000034578"/>
    </source>
</evidence>
<evidence type="ECO:0000313" key="61">
    <source>
        <dbReference type="Proteomes" id="UP000034279"/>
    </source>
</evidence>
<dbReference type="Proteomes" id="UP000034578">
    <property type="component" value="Unassembled WGS sequence"/>
</dbReference>
<evidence type="ECO:0000313" key="22">
    <source>
        <dbReference type="EMBL" id="KKH00928.1"/>
    </source>
</evidence>
<dbReference type="FunFam" id="1.10.1620.10:FF:000001">
    <property type="entry name" value="60S ribosomal protein-like L39"/>
    <property type="match status" value="1"/>
</dbReference>
<dbReference type="Proteomes" id="UP000034450">
    <property type="component" value="Unassembled WGS sequence"/>
</dbReference>
<evidence type="ECO:0000313" key="39">
    <source>
        <dbReference type="EMBL" id="KKH75569.1"/>
    </source>
</evidence>
<keyword evidence="2 5" id="KW-0689">Ribosomal protein</keyword>
<dbReference type="EMBL" id="JJQO01000088">
    <property type="protein sequence ID" value="KKH67024.1"/>
    <property type="molecule type" value="Genomic_DNA"/>
</dbReference>
<dbReference type="EMBL" id="JJPX01000172">
    <property type="protein sequence ID" value="KKH04942.1"/>
    <property type="molecule type" value="Genomic_DNA"/>
</dbReference>
<evidence type="ECO:0000256" key="5">
    <source>
        <dbReference type="HAMAP-Rule" id="MF_00629"/>
    </source>
</evidence>
<dbReference type="EMBL" id="JJPS01000117">
    <property type="protein sequence ID" value="KKG89628.1"/>
    <property type="molecule type" value="Genomic_DNA"/>
</dbReference>
<gene>
    <name evidence="5" type="primary">rpl39e</name>
    <name evidence="44" type="ORF">DKM28_17290</name>
    <name evidence="10" type="ORF">DU30_02600</name>
    <name evidence="12" type="ORF">DU33_14765</name>
    <name evidence="8" type="ORF">DU34_10595</name>
    <name evidence="30" type="ORF">DU37_09155</name>
    <name evidence="11" type="ORF">DU39_11095</name>
    <name evidence="23" type="ORF">DU42_15245</name>
    <name evidence="26" type="ORF">DU44_18890</name>
    <name evidence="15" type="ORF">DU45_10700</name>
    <name evidence="16" type="ORF">DU46_17130</name>
    <name evidence="7" type="ORF">DU47_03790</name>
    <name evidence="27" type="ORF">DU48_12955</name>
    <name evidence="31" type="ORF">DU50_03795</name>
    <name evidence="9" type="ORF">DU52_16825</name>
    <name evidence="32" type="ORF">DU54_02170</name>
    <name evidence="17" type="ORF">DU55_11230</name>
    <name evidence="22" type="ORF">DU56_14405</name>
    <name evidence="29" type="ORF">DU58_08105</name>
    <name evidence="18" type="ORF">DU59_11765</name>
    <name evidence="28" type="ORF">DU60_11040</name>
    <name evidence="24" type="ORF">DU62_09160</name>
    <name evidence="14" type="ORF">DU64_04700</name>
    <name evidence="25" type="ORF">DU65_18660</name>
    <name evidence="20" type="ORF">DU66_11285</name>
    <name evidence="13" type="ORF">DU67_15875</name>
    <name evidence="21" type="ORF">DU68_07485</name>
    <name evidence="19" type="ORF">DU69_01165</name>
    <name evidence="35" type="ORF">DU72_13370</name>
    <name evidence="36" type="ORF">DU74_08865</name>
    <name evidence="37" type="ORF">DU75_01890</name>
    <name evidence="34" type="ORF">DU76_03155</name>
    <name evidence="39" type="ORF">DU77_02085</name>
    <name evidence="40" type="ORF">DU78_08815</name>
    <name evidence="41" type="ORF">DU80_10260</name>
    <name evidence="43" type="ORF">DU84_02040</name>
    <name evidence="33" type="ORF">DU85_19270</name>
    <name evidence="38" type="ORF">DU86_05075</name>
    <name evidence="42" type="ORF">DU88_10060</name>
    <name evidence="45" type="ORF">FQU78_02530</name>
</gene>
<dbReference type="Proteomes" id="UP000034047">
    <property type="component" value="Unassembled WGS sequence"/>
</dbReference>
<dbReference type="Proteomes" id="UP000034566">
    <property type="component" value="Unassembled WGS sequence"/>
</dbReference>
<evidence type="ECO:0000313" key="73">
    <source>
        <dbReference type="Proteomes" id="UP000034692"/>
    </source>
</evidence>
<dbReference type="GeneID" id="24850131"/>
<dbReference type="Proteomes" id="UP000034074">
    <property type="component" value="Unassembled WGS sequence"/>
</dbReference>
<dbReference type="PROSITE" id="PS00051">
    <property type="entry name" value="RIBOSOMAL_L39E"/>
    <property type="match status" value="1"/>
</dbReference>
<dbReference type="EMBL" id="JJQH01000190">
    <property type="protein sequence ID" value="KKH34593.1"/>
    <property type="molecule type" value="Genomic_DNA"/>
</dbReference>
<evidence type="ECO:0000313" key="37">
    <source>
        <dbReference type="EMBL" id="KKH67024.1"/>
    </source>
</evidence>
<evidence type="ECO:0000313" key="19">
    <source>
        <dbReference type="EMBL" id="KKG91350.1"/>
    </source>
</evidence>
<dbReference type="Proteomes" id="UP000034842">
    <property type="component" value="Unassembled WGS sequence"/>
</dbReference>
<name>A0A0F8QKL0_METMZ</name>
<dbReference type="EMBL" id="JJQM01000170">
    <property type="protein sequence ID" value="KKH51247.1"/>
    <property type="molecule type" value="Genomic_DNA"/>
</dbReference>
<evidence type="ECO:0000313" key="64">
    <source>
        <dbReference type="Proteomes" id="UP000034387"/>
    </source>
</evidence>
<evidence type="ECO:0000313" key="76">
    <source>
        <dbReference type="Proteomes" id="UP000034817"/>
    </source>
</evidence>
<dbReference type="Proteomes" id="UP000034227">
    <property type="component" value="Unassembled WGS sequence"/>
</dbReference>
<dbReference type="Proteomes" id="UP000034259">
    <property type="component" value="Unassembled WGS sequence"/>
</dbReference>
<dbReference type="Proteomes" id="UP000034409">
    <property type="component" value="Unassembled WGS sequence"/>
</dbReference>
<dbReference type="GO" id="GO:0003735">
    <property type="term" value="F:structural constituent of ribosome"/>
    <property type="evidence" value="ECO:0007669"/>
    <property type="project" value="InterPro"/>
</dbReference>
<dbReference type="EMBL" id="JJQJ01000087">
    <property type="protein sequence ID" value="KKH50013.1"/>
    <property type="molecule type" value="Genomic_DNA"/>
</dbReference>
<dbReference type="RefSeq" id="WP_011032755.1">
    <property type="nucleotide sequence ID" value="NZ_AP019780.1"/>
</dbReference>
<evidence type="ECO:0000313" key="49">
    <source>
        <dbReference type="Proteomes" id="UP000034021"/>
    </source>
</evidence>
<evidence type="ECO:0000313" key="48">
    <source>
        <dbReference type="Proteomes" id="UP000033987"/>
    </source>
</evidence>
<evidence type="ECO:0000313" key="56">
    <source>
        <dbReference type="Proteomes" id="UP000034188"/>
    </source>
</evidence>
<evidence type="ECO:0000313" key="38">
    <source>
        <dbReference type="EMBL" id="KKH74219.1"/>
    </source>
</evidence>
<evidence type="ECO:0000313" key="43">
    <source>
        <dbReference type="EMBL" id="KKH94522.1"/>
    </source>
</evidence>
<dbReference type="EMBL" id="JJQD01000024">
    <property type="protein sequence ID" value="KKH32335.1"/>
    <property type="molecule type" value="Genomic_DNA"/>
</dbReference>
<reference evidence="46 47" key="1">
    <citation type="journal article" date="2015" name="ISME J.">
        <title>Genomic and phenotypic differentiation among Methanosarcina mazei populations from Columbia River sediment.</title>
        <authorList>
            <person name="Youngblut N.D."/>
            <person name="Wirth J.S."/>
            <person name="Henriksen J.R."/>
            <person name="Smith M."/>
            <person name="Simon H."/>
            <person name="Metcalf W.W."/>
            <person name="Whitaker R.J."/>
        </authorList>
    </citation>
    <scope>NUCLEOTIDE SEQUENCE [LARGE SCALE GENOMIC DNA]</scope>
    <source>
        <strain evidence="26 52">1.F.A.1A.3</strain>
        <strain evidence="27 74">1.F.A.1B.3</strain>
        <strain evidence="25 48">1.F.A.1B.4</strain>
        <strain evidence="29 57">1.F.A.2.8</strain>
        <strain evidence="28 79">1.F.M.0.5</strain>
        <strain evidence="30 63">1.H.A.0.1</strain>
        <strain evidence="32 75">1.H.A.1A.1</strain>
        <strain evidence="31 49">1.H.A.1A.3</strain>
        <strain evidence="33 47">1.H.A.1A.6</strain>
        <strain evidence="35 60">1.H.A.2.1</strain>
        <strain evidence="34 58">1.H.A.2.3</strain>
        <strain evidence="36 68">1.H.A.2.6</strain>
        <strain evidence="37 73">1.H.A.2.7</strain>
        <strain evidence="38 80">1.H.M.1A.1</strain>
        <strain evidence="39 50">1.H.M.1A.2</strain>
        <strain evidence="40 77">1.H.M.1A.3</strain>
        <strain evidence="41 55">1.H.M.2.1</strain>
        <strain evidence="42 81">1.H.M.2.3</strain>
        <strain evidence="43 78">1.H.T.2.1</strain>
        <strain evidence="7 71">2.F.A.2.4</strain>
        <strain evidence="8 51">2.F.T.2.6</strain>
        <strain evidence="9 65">3.F.A.1A.1</strain>
        <strain evidence="10 62">3.F.A.1B.1</strain>
        <strain evidence="11 54">3.F.A.2.5</strain>
        <strain evidence="12 56">3.F.T.1A.1</strain>
        <strain evidence="14 61">3.F.T.1A.2</strain>
        <strain evidence="15 70">3.F.T.1A.4</strain>
        <strain evidence="13 67">3.F.T.2.1</strain>
        <strain evidence="16 53">3.H.A.1A.2</strain>
        <strain evidence="17 76">3.H.A.2.4</strain>
        <strain evidence="18 66">3.H.A.2.8</strain>
        <strain evidence="19 72">3.H.M.1A.1</strain>
        <strain evidence="20 69">3.H.M.1B.1</strain>
        <strain evidence="21 46">3.H.M.1B.2</strain>
        <strain evidence="22 59">3.H.M.1B.5</strain>
        <strain evidence="23 64">3.H.M.2.7</strain>
        <strain evidence="24 82">3.H.T.1A.2</strain>
    </source>
</reference>
<feature type="compositionally biased region" description="Basic residues" evidence="6">
    <location>
        <begin position="1"/>
        <end position="19"/>
    </location>
</feature>
<dbReference type="Proteomes" id="UP000034399">
    <property type="component" value="Unassembled WGS sequence"/>
</dbReference>
<evidence type="ECO:0000313" key="54">
    <source>
        <dbReference type="Proteomes" id="UP000034151"/>
    </source>
</evidence>
<evidence type="ECO:0000313" key="34">
    <source>
        <dbReference type="EMBL" id="KKH51247.1"/>
    </source>
</evidence>
<evidence type="ECO:0000256" key="6">
    <source>
        <dbReference type="SAM" id="MobiDB-lite"/>
    </source>
</evidence>
<dbReference type="InterPro" id="IPR020083">
    <property type="entry name" value="Ribosomal_eL39_CS"/>
</dbReference>
<evidence type="ECO:0000313" key="18">
    <source>
        <dbReference type="EMBL" id="KKG89628.1"/>
    </source>
</evidence>
<evidence type="ECO:0000313" key="45">
    <source>
        <dbReference type="EMBL" id="QIB90072.1"/>
    </source>
</evidence>
<dbReference type="EMBL" id="JJPA01000250">
    <property type="protein sequence ID" value="KKG26728.1"/>
    <property type="molecule type" value="Genomic_DNA"/>
</dbReference>
<dbReference type="Proteomes" id="UP000034921">
    <property type="component" value="Unassembled WGS sequence"/>
</dbReference>
<evidence type="ECO:0000313" key="77">
    <source>
        <dbReference type="Proteomes" id="UP000034842"/>
    </source>
</evidence>
<dbReference type="Proteomes" id="UP000467371">
    <property type="component" value="Chromosome"/>
</dbReference>
<dbReference type="Proteomes" id="UP000034944">
    <property type="component" value="Unassembled WGS sequence"/>
</dbReference>